<protein>
    <submittedName>
        <fullName evidence="1">BQ5605_C003g02087 protein</fullName>
    </submittedName>
</protein>
<dbReference type="EMBL" id="FQNC01000042">
    <property type="protein sequence ID" value="SGY38850.1"/>
    <property type="molecule type" value="Genomic_DNA"/>
</dbReference>
<reference evidence="1 2" key="1">
    <citation type="submission" date="2016-11" db="EMBL/GenBank/DDBJ databases">
        <authorList>
            <person name="Jaros S."/>
            <person name="Januszkiewicz K."/>
            <person name="Wedrychowicz H."/>
        </authorList>
    </citation>
    <scope>NUCLEOTIDE SEQUENCE [LARGE SCALE GENOMIC DNA]</scope>
</reference>
<proteinExistence type="predicted"/>
<gene>
    <name evidence="1" type="primary">BQ5605_C003g02087</name>
    <name evidence="1" type="ORF">BQ5605_C003G02087</name>
</gene>
<evidence type="ECO:0000313" key="1">
    <source>
        <dbReference type="EMBL" id="SGY38850.1"/>
    </source>
</evidence>
<evidence type="ECO:0000313" key="2">
    <source>
        <dbReference type="Proteomes" id="UP000249464"/>
    </source>
</evidence>
<accession>A0A2X0MMR0</accession>
<dbReference type="Proteomes" id="UP000249464">
    <property type="component" value="Unassembled WGS sequence"/>
</dbReference>
<dbReference type="AlphaFoldDB" id="A0A2X0MMR0"/>
<organism evidence="1 2">
    <name type="scientific">Microbotryum silenes-dioicae</name>
    <dbReference type="NCBI Taxonomy" id="796604"/>
    <lineage>
        <taxon>Eukaryota</taxon>
        <taxon>Fungi</taxon>
        <taxon>Dikarya</taxon>
        <taxon>Basidiomycota</taxon>
        <taxon>Pucciniomycotina</taxon>
        <taxon>Microbotryomycetes</taxon>
        <taxon>Microbotryales</taxon>
        <taxon>Microbotryaceae</taxon>
        <taxon>Microbotryum</taxon>
    </lineage>
</organism>
<keyword evidence="2" id="KW-1185">Reference proteome</keyword>
<sequence>MLYNITKNRDFGFSRAKILSTLYLRASGWAFGGPAIAVLPAHELTGGTRNARSLSGLHCVVDVSLPASMAAFTTCRDRCVPHSQDYLPVDEVADREFHLAGRSQLLAARYETLDVARLE</sequence>
<name>A0A2X0MMR0_9BASI</name>